<proteinExistence type="predicted"/>
<dbReference type="Proteomes" id="UP001161247">
    <property type="component" value="Chromosome 4"/>
</dbReference>
<dbReference type="AlphaFoldDB" id="A0AAV1D3T6"/>
<sequence>MTLCRIITFRMVSPSLRLMRKLQLLGTLGPHRTLMITSRMLRMRRRMIINRRIWIRMTVTLMMKMIPPPGGVTADYSRRAAPAAGEDTDSSFSADPDFIIPHISDYPPYRDISPDFGFSGFQRSDDFNVAIDDEITSNYVFVPSGVGLLPRFSTRSSAGGGELLQGRRIPVNPKGRAHFKKKGFCGSSFSDSAPQSLLDASSQSNSDLDEFFMQARMAVFESDLPDSRHNTQHSSPTQPASHGWCMKIVDEDFDDSVDSDTSFNSSDRRKRHSEDSLLDLDRPEKRRSNTEMHEEVQSLFSDLEMAWEEGKQQATTSTQLNGFAGIEPDQSPLLSKNYKPSVLFLMETKAVNSTMSAWFQSTGFQNCCIVDPIGSSGGLGLFWIANLTLAVVYQDANVIVTKVTEANGLIWMAIFVYGPPARQERTSFWSSLNGIIQDYCYPSIILGDFKQVTEQEDKHGGRPVSMQETRPIQHFLSANDLEELKHLGCWYTWTNKRQGSDAIFERLDRAFVNKLWFQTFRHAIIRNLPIVSSDHGPILVDIRQKHRPHRKPKFEQFWTACPSSVP</sequence>
<keyword evidence="3" id="KW-1185">Reference proteome</keyword>
<dbReference type="SUPFAM" id="SSF56219">
    <property type="entry name" value="DNase I-like"/>
    <property type="match status" value="1"/>
</dbReference>
<dbReference type="EMBL" id="OX459121">
    <property type="protein sequence ID" value="CAI9102410.1"/>
    <property type="molecule type" value="Genomic_DNA"/>
</dbReference>
<evidence type="ECO:0000256" key="1">
    <source>
        <dbReference type="SAM" id="MobiDB-lite"/>
    </source>
</evidence>
<organism evidence="2 3">
    <name type="scientific">Oldenlandia corymbosa var. corymbosa</name>
    <dbReference type="NCBI Taxonomy" id="529605"/>
    <lineage>
        <taxon>Eukaryota</taxon>
        <taxon>Viridiplantae</taxon>
        <taxon>Streptophyta</taxon>
        <taxon>Embryophyta</taxon>
        <taxon>Tracheophyta</taxon>
        <taxon>Spermatophyta</taxon>
        <taxon>Magnoliopsida</taxon>
        <taxon>eudicotyledons</taxon>
        <taxon>Gunneridae</taxon>
        <taxon>Pentapetalae</taxon>
        <taxon>asterids</taxon>
        <taxon>lamiids</taxon>
        <taxon>Gentianales</taxon>
        <taxon>Rubiaceae</taxon>
        <taxon>Rubioideae</taxon>
        <taxon>Spermacoceae</taxon>
        <taxon>Hedyotis-Oldenlandia complex</taxon>
        <taxon>Oldenlandia</taxon>
    </lineage>
</organism>
<evidence type="ECO:0000313" key="3">
    <source>
        <dbReference type="Proteomes" id="UP001161247"/>
    </source>
</evidence>
<feature type="compositionally biased region" description="Basic and acidic residues" evidence="1">
    <location>
        <begin position="272"/>
        <end position="293"/>
    </location>
</feature>
<protein>
    <submittedName>
        <fullName evidence="2">OLC1v1000675C1</fullName>
    </submittedName>
</protein>
<accession>A0AAV1D3T6</accession>
<dbReference type="Gene3D" id="3.60.10.10">
    <property type="entry name" value="Endonuclease/exonuclease/phosphatase"/>
    <property type="match status" value="1"/>
</dbReference>
<dbReference type="PANTHER" id="PTHR33710">
    <property type="entry name" value="BNAC02G09200D PROTEIN"/>
    <property type="match status" value="1"/>
</dbReference>
<feature type="region of interest" description="Disordered" evidence="1">
    <location>
        <begin position="256"/>
        <end position="293"/>
    </location>
</feature>
<gene>
    <name evidence="2" type="ORF">OLC1_LOCUS11763</name>
</gene>
<name>A0AAV1D3T6_OLDCO</name>
<evidence type="ECO:0000313" key="2">
    <source>
        <dbReference type="EMBL" id="CAI9102410.1"/>
    </source>
</evidence>
<dbReference type="InterPro" id="IPR036691">
    <property type="entry name" value="Endo/exonu/phosph_ase_sf"/>
</dbReference>
<reference evidence="2" key="1">
    <citation type="submission" date="2023-03" db="EMBL/GenBank/DDBJ databases">
        <authorList>
            <person name="Julca I."/>
        </authorList>
    </citation>
    <scope>NUCLEOTIDE SEQUENCE</scope>
</reference>
<dbReference type="PANTHER" id="PTHR33710:SF79">
    <property type="entry name" value="OS06G0205337 PROTEIN"/>
    <property type="match status" value="1"/>
</dbReference>